<dbReference type="InterPro" id="IPR003825">
    <property type="entry name" value="Colicin-V_CvpA"/>
</dbReference>
<evidence type="ECO:0000256" key="4">
    <source>
        <dbReference type="ARBA" id="ARBA00023136"/>
    </source>
</evidence>
<gene>
    <name evidence="6" type="ORF">MNBD_GAMMA18-2193</name>
</gene>
<evidence type="ECO:0000256" key="5">
    <source>
        <dbReference type="SAM" id="Phobius"/>
    </source>
</evidence>
<feature type="transmembrane region" description="Helical" evidence="5">
    <location>
        <begin position="61"/>
        <end position="89"/>
    </location>
</feature>
<accession>A0A3B0ZBR7</accession>
<keyword evidence="3 5" id="KW-1133">Transmembrane helix</keyword>
<proteinExistence type="predicted"/>
<dbReference type="GO" id="GO:0009403">
    <property type="term" value="P:toxin biosynthetic process"/>
    <property type="evidence" value="ECO:0007669"/>
    <property type="project" value="InterPro"/>
</dbReference>
<organism evidence="6">
    <name type="scientific">hydrothermal vent metagenome</name>
    <dbReference type="NCBI Taxonomy" id="652676"/>
    <lineage>
        <taxon>unclassified sequences</taxon>
        <taxon>metagenomes</taxon>
        <taxon>ecological metagenomes</taxon>
    </lineage>
</organism>
<protein>
    <submittedName>
        <fullName evidence="6">Colicin V production protein</fullName>
    </submittedName>
</protein>
<evidence type="ECO:0000313" key="6">
    <source>
        <dbReference type="EMBL" id="VAW89001.1"/>
    </source>
</evidence>
<evidence type="ECO:0000256" key="2">
    <source>
        <dbReference type="ARBA" id="ARBA00022692"/>
    </source>
</evidence>
<name>A0A3B0ZBR7_9ZZZZ</name>
<feature type="transmembrane region" description="Helical" evidence="5">
    <location>
        <begin position="101"/>
        <end position="123"/>
    </location>
</feature>
<keyword evidence="2 5" id="KW-0812">Transmembrane</keyword>
<dbReference type="InterPro" id="IPR052719">
    <property type="entry name" value="CvpA-like"/>
</dbReference>
<evidence type="ECO:0000256" key="3">
    <source>
        <dbReference type="ARBA" id="ARBA00022989"/>
    </source>
</evidence>
<dbReference type="AlphaFoldDB" id="A0A3B0ZBR7"/>
<evidence type="ECO:0000256" key="1">
    <source>
        <dbReference type="ARBA" id="ARBA00004141"/>
    </source>
</evidence>
<dbReference type="EMBL" id="UOFP01000245">
    <property type="protein sequence ID" value="VAW89001.1"/>
    <property type="molecule type" value="Genomic_DNA"/>
</dbReference>
<sequence>MIWIDIAILAVVGISVIISLVRGFVRESLSLAGLIAAIAASFYLSQPASQLLEGTVETPSLRLIIAVVALFVVTLFAVAILNFFIGKLIKVSGLSGTDRMIGVIFGVLRGVLVVAVLVVLASMTTLPEDPWWQASALLGYFEQLVVLSKDYLPSEITQYIHYK</sequence>
<dbReference type="PANTHER" id="PTHR36926:SF1">
    <property type="entry name" value="COLICIN V PRODUCTION PROTEIN"/>
    <property type="match status" value="1"/>
</dbReference>
<dbReference type="PANTHER" id="PTHR36926">
    <property type="entry name" value="COLICIN V PRODUCTION PROTEIN"/>
    <property type="match status" value="1"/>
</dbReference>
<dbReference type="Pfam" id="PF02674">
    <property type="entry name" value="Colicin_V"/>
    <property type="match status" value="1"/>
</dbReference>
<comment type="subcellular location">
    <subcellularLocation>
        <location evidence="1">Membrane</location>
        <topology evidence="1">Multi-pass membrane protein</topology>
    </subcellularLocation>
</comment>
<keyword evidence="4 5" id="KW-0472">Membrane</keyword>
<dbReference type="GO" id="GO:0016020">
    <property type="term" value="C:membrane"/>
    <property type="evidence" value="ECO:0007669"/>
    <property type="project" value="UniProtKB-SubCell"/>
</dbReference>
<feature type="transmembrane region" description="Helical" evidence="5">
    <location>
        <begin position="6"/>
        <end position="24"/>
    </location>
</feature>
<feature type="transmembrane region" description="Helical" evidence="5">
    <location>
        <begin position="31"/>
        <end position="49"/>
    </location>
</feature>
<reference evidence="6" key="1">
    <citation type="submission" date="2018-06" db="EMBL/GenBank/DDBJ databases">
        <authorList>
            <person name="Zhirakovskaya E."/>
        </authorList>
    </citation>
    <scope>NUCLEOTIDE SEQUENCE</scope>
</reference>